<evidence type="ECO:0000313" key="2">
    <source>
        <dbReference type="Proteomes" id="UP001138997"/>
    </source>
</evidence>
<sequence>MTSTRVPGLPFDLTPSPGSSWDVTGATLSTTAHPKSDIFVDPAGTAVTLASAALHNAATLLTDAPAGDFQFSARVGVDFGTTFDAGVLLVRVDETHWAKLCFEYSPAGEPMVVSVVCRGVADDANAFVVEQRTVWLRVSRIGETFGFHASVDGRVWQLIRYFTLGTVGRPFEFGFEAQSPMGEGCAVRFDEVSYRPQKLADLRDGS</sequence>
<dbReference type="EMBL" id="JAJOMB010000030">
    <property type="protein sequence ID" value="MCD5316471.1"/>
    <property type="molecule type" value="Genomic_DNA"/>
</dbReference>
<dbReference type="Proteomes" id="UP001138997">
    <property type="component" value="Unassembled WGS sequence"/>
</dbReference>
<dbReference type="RefSeq" id="WP_231449322.1">
    <property type="nucleotide sequence ID" value="NZ_JAJOMB010000030.1"/>
</dbReference>
<dbReference type="SUPFAM" id="SSF49899">
    <property type="entry name" value="Concanavalin A-like lectins/glucanases"/>
    <property type="match status" value="1"/>
</dbReference>
<dbReference type="AlphaFoldDB" id="A0A9X1NMI4"/>
<protein>
    <submittedName>
        <fullName evidence="1">DUF1349 domain-containing protein</fullName>
    </submittedName>
</protein>
<dbReference type="InterPro" id="IPR009784">
    <property type="entry name" value="DUF1349"/>
</dbReference>
<evidence type="ECO:0000313" key="1">
    <source>
        <dbReference type="EMBL" id="MCD5316471.1"/>
    </source>
</evidence>
<dbReference type="InterPro" id="IPR013320">
    <property type="entry name" value="ConA-like_dom_sf"/>
</dbReference>
<dbReference type="Pfam" id="PF07081">
    <property type="entry name" value="DUF1349"/>
    <property type="match status" value="1"/>
</dbReference>
<dbReference type="Gene3D" id="2.60.120.200">
    <property type="match status" value="1"/>
</dbReference>
<organism evidence="1 2">
    <name type="scientific">Kineosporia babensis</name>
    <dbReference type="NCBI Taxonomy" id="499548"/>
    <lineage>
        <taxon>Bacteria</taxon>
        <taxon>Bacillati</taxon>
        <taxon>Actinomycetota</taxon>
        <taxon>Actinomycetes</taxon>
        <taxon>Kineosporiales</taxon>
        <taxon>Kineosporiaceae</taxon>
        <taxon>Kineosporia</taxon>
    </lineage>
</organism>
<dbReference type="PANTHER" id="PTHR35332">
    <property type="entry name" value="REGULATION OF ENOLASE PROTEIN 1"/>
    <property type="match status" value="1"/>
</dbReference>
<reference evidence="1" key="1">
    <citation type="submission" date="2021-11" db="EMBL/GenBank/DDBJ databases">
        <title>Streptomyces corallinus and Kineosporia corallina sp. nov., two new coral-derived marine actinobacteria.</title>
        <authorList>
            <person name="Buangrab K."/>
            <person name="Sutthacheep M."/>
            <person name="Yeemin T."/>
            <person name="Harunari E."/>
            <person name="Igarashi Y."/>
            <person name="Sripreechasak P."/>
            <person name="Kanchanasin P."/>
            <person name="Tanasupawat S."/>
            <person name="Phongsopitanun W."/>
        </authorList>
    </citation>
    <scope>NUCLEOTIDE SEQUENCE</scope>
    <source>
        <strain evidence="1">JCM 31032</strain>
    </source>
</reference>
<comment type="caution">
    <text evidence="1">The sequence shown here is derived from an EMBL/GenBank/DDBJ whole genome shotgun (WGS) entry which is preliminary data.</text>
</comment>
<accession>A0A9X1NMI4</accession>
<proteinExistence type="predicted"/>
<keyword evidence="2" id="KW-1185">Reference proteome</keyword>
<name>A0A9X1NMI4_9ACTN</name>
<dbReference type="PANTHER" id="PTHR35332:SF2">
    <property type="entry name" value="REGULATION OF ENOLASE PROTEIN 1"/>
    <property type="match status" value="1"/>
</dbReference>
<gene>
    <name evidence="1" type="ORF">LR394_36800</name>
</gene>